<dbReference type="Pfam" id="PF09295">
    <property type="entry name" value="ChAPs"/>
    <property type="match status" value="2"/>
</dbReference>
<organism evidence="1 2">
    <name type="scientific">Metschnikowia bicuspidata</name>
    <dbReference type="NCBI Taxonomy" id="27322"/>
    <lineage>
        <taxon>Eukaryota</taxon>
        <taxon>Fungi</taxon>
        <taxon>Dikarya</taxon>
        <taxon>Ascomycota</taxon>
        <taxon>Saccharomycotina</taxon>
        <taxon>Pichiomycetes</taxon>
        <taxon>Metschnikowiaceae</taxon>
        <taxon>Metschnikowia</taxon>
    </lineage>
</organism>
<protein>
    <submittedName>
        <fullName evidence="1">Uncharacterized protein</fullName>
    </submittedName>
</protein>
<dbReference type="GO" id="GO:0006893">
    <property type="term" value="P:Golgi to plasma membrane transport"/>
    <property type="evidence" value="ECO:0007669"/>
    <property type="project" value="TreeGrafter"/>
</dbReference>
<evidence type="ECO:0000313" key="1">
    <source>
        <dbReference type="EMBL" id="RKP30915.1"/>
    </source>
</evidence>
<dbReference type="OrthoDB" id="434695at2759"/>
<dbReference type="InterPro" id="IPR015374">
    <property type="entry name" value="ChAPs"/>
</dbReference>
<dbReference type="PANTHER" id="PTHR31975">
    <property type="entry name" value="BUD SITE SELECTION PROTEIN 7-RELATED"/>
    <property type="match status" value="1"/>
</dbReference>
<proteinExistence type="predicted"/>
<dbReference type="Gene3D" id="1.25.40.10">
    <property type="entry name" value="Tetratricopeptide repeat domain"/>
    <property type="match status" value="2"/>
</dbReference>
<dbReference type="GO" id="GO:0034044">
    <property type="term" value="C:exomer complex"/>
    <property type="evidence" value="ECO:0007669"/>
    <property type="project" value="UniProtKB-ARBA"/>
</dbReference>
<name>A0A4P9ZDB7_9ASCO</name>
<accession>A0A4P9ZDB7</accession>
<dbReference type="InterPro" id="IPR011990">
    <property type="entry name" value="TPR-like_helical_dom_sf"/>
</dbReference>
<dbReference type="EMBL" id="ML004450">
    <property type="protein sequence ID" value="RKP30915.1"/>
    <property type="molecule type" value="Genomic_DNA"/>
</dbReference>
<reference evidence="2" key="1">
    <citation type="journal article" date="2018" name="Nat. Microbiol.">
        <title>Leveraging single-cell genomics to expand the fungal tree of life.</title>
        <authorList>
            <person name="Ahrendt S.R."/>
            <person name="Quandt C.A."/>
            <person name="Ciobanu D."/>
            <person name="Clum A."/>
            <person name="Salamov A."/>
            <person name="Andreopoulos B."/>
            <person name="Cheng J.F."/>
            <person name="Woyke T."/>
            <person name="Pelin A."/>
            <person name="Henrissat B."/>
            <person name="Reynolds N.K."/>
            <person name="Benny G.L."/>
            <person name="Smith M.E."/>
            <person name="James T.Y."/>
            <person name="Grigoriev I.V."/>
        </authorList>
    </citation>
    <scope>NUCLEOTIDE SEQUENCE [LARGE SCALE GENOMIC DNA]</scope>
    <source>
        <strain evidence="2">Baker2002</strain>
    </source>
</reference>
<evidence type="ECO:0000313" key="2">
    <source>
        <dbReference type="Proteomes" id="UP000268321"/>
    </source>
</evidence>
<keyword evidence="2" id="KW-1185">Reference proteome</keyword>
<sequence>MLPNTKPPARLGDKYPLRFRPVLITCPWIRETLYANTFHIRLKQLSAPNRTASVGPSDLVNWGRYIGERLAKSATTGFGPAHDPGGPKREANGYIGYYHFCNGIDYTQGPVGVELSSGGTNPDKPMLLMHCTYNVFQKAELRTRVNVHVPLAQKPGARSPKPAPPAEVSVCYSVHYCGEPRTADYTPETIHELDAQFWVELAALSLVRAVLRTDYPDTQACGTVNLSDMVVDASALAQSVQTLVARLPRGHMAGTRESYGPGTSSGTGTGLRQKPAMYRNRLVDTLVRVCSLDAGGRTADRAIAEIRRRYGHDYDYVVCQLLKTQRGRNNTTAFLAVIRDYLERDALLCHAALLLVEQSRFLVGQGSISHAQYVAARAVDILPLDFDSWHQLALCYVLGRAFSRALDIINLMCQVLGQNDASALDFGAANDPYALRWTEHASQGKFIDLHTFERFFPAPVDDTNTNMASMARIWHKTFHYNPNTRRPILGVFCTSSLALASPLEASSVAPELQDVIGPNSAKMRLAAASLRQPYASVLDYEHRSPWGRIYDLLTMVVALIGWDNTLDVRAQVFGDASDNVARDSAARESTDARRKASKPICRMLLQLFLVVYDDLAAMTALDPNEHRSALAWGTIGFAGWGCKYNLRETLSALITSTLTCTEGRFLYFPTIKLLHICRELVLSDVTSSALDPYADVCSGAQHTNKLILLHFLPQVYADFAALLEAGYFSLEHVLVYIVKTCSWHVRWYQYMPSDIVVSSLQRLCAKYENAVVRETLRVVFEKLRKGQQKLSGAFNLKEMFASPRHERQEYEFEDSDTVAEYIECLLDWLALLGTE</sequence>
<dbReference type="PANTHER" id="PTHR31975:SF1">
    <property type="entry name" value="BUD SITE SELECTION PROTEIN 7-RELATED"/>
    <property type="match status" value="1"/>
</dbReference>
<dbReference type="AlphaFoldDB" id="A0A4P9ZDB7"/>
<dbReference type="Proteomes" id="UP000268321">
    <property type="component" value="Unassembled WGS sequence"/>
</dbReference>
<gene>
    <name evidence="1" type="ORF">METBISCDRAFT_15194</name>
</gene>